<protein>
    <submittedName>
        <fullName evidence="1">Uncharacterized protein</fullName>
    </submittedName>
</protein>
<proteinExistence type="predicted"/>
<name>A0AAD1RRR8_PELCU</name>
<dbReference type="AlphaFoldDB" id="A0AAD1RRR8"/>
<dbReference type="EMBL" id="OW240914">
    <property type="protein sequence ID" value="CAH2276880.1"/>
    <property type="molecule type" value="Genomic_DNA"/>
</dbReference>
<accession>A0AAD1RRR8</accession>
<evidence type="ECO:0000313" key="1">
    <source>
        <dbReference type="EMBL" id="CAH2276880.1"/>
    </source>
</evidence>
<reference evidence="1" key="1">
    <citation type="submission" date="2022-03" db="EMBL/GenBank/DDBJ databases">
        <authorList>
            <person name="Alioto T."/>
            <person name="Alioto T."/>
            <person name="Gomez Garrido J."/>
        </authorList>
    </citation>
    <scope>NUCLEOTIDE SEQUENCE</scope>
</reference>
<evidence type="ECO:0000313" key="2">
    <source>
        <dbReference type="Proteomes" id="UP001295444"/>
    </source>
</evidence>
<gene>
    <name evidence="1" type="ORF">PECUL_23A014401</name>
</gene>
<organism evidence="1 2">
    <name type="scientific">Pelobates cultripes</name>
    <name type="common">Western spadefoot toad</name>
    <dbReference type="NCBI Taxonomy" id="61616"/>
    <lineage>
        <taxon>Eukaryota</taxon>
        <taxon>Metazoa</taxon>
        <taxon>Chordata</taxon>
        <taxon>Craniata</taxon>
        <taxon>Vertebrata</taxon>
        <taxon>Euteleostomi</taxon>
        <taxon>Amphibia</taxon>
        <taxon>Batrachia</taxon>
        <taxon>Anura</taxon>
        <taxon>Pelobatoidea</taxon>
        <taxon>Pelobatidae</taxon>
        <taxon>Pelobates</taxon>
    </lineage>
</organism>
<dbReference type="Proteomes" id="UP001295444">
    <property type="component" value="Chromosome 03"/>
</dbReference>
<sequence length="126" mass="14545">METFDRLCTSFKDTLLSRGATYSQAESLVTKWIRPAARHSYYKQTPCASKMVVRQYRYQPAQRWKMVAGMSGSLFRLQIKTPGITKQITQTSTSPVQHLGIQRSKNRLYTKKRCHTKDCAATYSTR</sequence>
<keyword evidence="2" id="KW-1185">Reference proteome</keyword>